<dbReference type="GO" id="GO:0005085">
    <property type="term" value="F:guanyl-nucleotide exchange factor activity"/>
    <property type="evidence" value="ECO:0007669"/>
    <property type="project" value="TreeGrafter"/>
</dbReference>
<evidence type="ECO:0000256" key="5">
    <source>
        <dbReference type="ARBA" id="ARBA00023228"/>
    </source>
</evidence>
<comment type="similarity">
    <text evidence="3">Belongs to the LAMTOR5 family.</text>
</comment>
<evidence type="ECO:0000313" key="8">
    <source>
        <dbReference type="Proteomes" id="UP000053766"/>
    </source>
</evidence>
<dbReference type="AlphaFoldDB" id="A0A0D8XVF0"/>
<dbReference type="EMBL" id="KN716293">
    <property type="protein sequence ID" value="KJH47787.1"/>
    <property type="molecule type" value="Genomic_DNA"/>
</dbReference>
<accession>A0A0D8XVF0</accession>
<dbReference type="GO" id="GO:0005764">
    <property type="term" value="C:lysosome"/>
    <property type="evidence" value="ECO:0007669"/>
    <property type="project" value="UniProtKB-SubCell"/>
</dbReference>
<dbReference type="Proteomes" id="UP000053766">
    <property type="component" value="Unassembled WGS sequence"/>
</dbReference>
<dbReference type="STRING" id="29172.A0A0D8XVF0"/>
<reference evidence="8" key="2">
    <citation type="journal article" date="2016" name="Sci. Rep.">
        <title>Dictyocaulus viviparus genome, variome and transcriptome elucidate lungworm biology and support future intervention.</title>
        <authorList>
            <person name="McNulty S.N."/>
            <person name="Strube C."/>
            <person name="Rosa B.A."/>
            <person name="Martin J.C."/>
            <person name="Tyagi R."/>
            <person name="Choi Y.J."/>
            <person name="Wang Q."/>
            <person name="Hallsworth Pepin K."/>
            <person name="Zhang X."/>
            <person name="Ozersky P."/>
            <person name="Wilson R.K."/>
            <person name="Sternberg P.W."/>
            <person name="Gasser R.B."/>
            <person name="Mitreva M."/>
        </authorList>
    </citation>
    <scope>NUCLEOTIDE SEQUENCE [LARGE SCALE GENOMIC DNA]</scope>
    <source>
        <strain evidence="8">HannoverDv2000</strain>
    </source>
</reference>
<evidence type="ECO:0000256" key="1">
    <source>
        <dbReference type="ARBA" id="ARBA00004371"/>
    </source>
</evidence>
<proteinExistence type="inferred from homology"/>
<evidence type="ECO:0000313" key="7">
    <source>
        <dbReference type="EMBL" id="KJH47787.1"/>
    </source>
</evidence>
<dbReference type="GO" id="GO:0071230">
    <property type="term" value="P:cellular response to amino acid stimulus"/>
    <property type="evidence" value="ECO:0007669"/>
    <property type="project" value="TreeGrafter"/>
</dbReference>
<comment type="subcellular location">
    <subcellularLocation>
        <location evidence="2">Cytoplasm</location>
    </subcellularLocation>
    <subcellularLocation>
        <location evidence="1">Lysosome</location>
    </subcellularLocation>
</comment>
<dbReference type="InterPro" id="IPR024135">
    <property type="entry name" value="LAMTOR5"/>
</dbReference>
<evidence type="ECO:0000256" key="3">
    <source>
        <dbReference type="ARBA" id="ARBA00007795"/>
    </source>
</evidence>
<keyword evidence="5" id="KW-0458">Lysosome</keyword>
<dbReference type="PANTHER" id="PTHR13342">
    <property type="entry name" value="RAGULATOR COMPLEX PROTEIN LAMTOR5"/>
    <property type="match status" value="1"/>
</dbReference>
<keyword evidence="8" id="KW-1185">Reference proteome</keyword>
<dbReference type="PANTHER" id="PTHR13342:SF2">
    <property type="entry name" value="RAGULATOR COMPLEX PROTEIN LAMTOR5"/>
    <property type="match status" value="1"/>
</dbReference>
<evidence type="ECO:0000256" key="4">
    <source>
        <dbReference type="ARBA" id="ARBA00022490"/>
    </source>
</evidence>
<dbReference type="GO" id="GO:1904263">
    <property type="term" value="P:positive regulation of TORC1 signaling"/>
    <property type="evidence" value="ECO:0007669"/>
    <property type="project" value="TreeGrafter"/>
</dbReference>
<reference evidence="7 8" key="1">
    <citation type="submission" date="2013-11" db="EMBL/GenBank/DDBJ databases">
        <title>Draft genome of the bovine lungworm Dictyocaulus viviparus.</title>
        <authorList>
            <person name="Mitreva M."/>
        </authorList>
    </citation>
    <scope>NUCLEOTIDE SEQUENCE [LARGE SCALE GENOMIC DNA]</scope>
    <source>
        <strain evidence="7 8">HannoverDv2000</strain>
    </source>
</reference>
<dbReference type="GO" id="GO:0043066">
    <property type="term" value="P:negative regulation of apoptotic process"/>
    <property type="evidence" value="ECO:0007669"/>
    <property type="project" value="InterPro"/>
</dbReference>
<dbReference type="OrthoDB" id="10248987at2759"/>
<evidence type="ECO:0000256" key="2">
    <source>
        <dbReference type="ARBA" id="ARBA00004496"/>
    </source>
</evidence>
<gene>
    <name evidence="7" type="ORF">DICVIV_06140</name>
</gene>
<dbReference type="Pfam" id="PF16672">
    <property type="entry name" value="LAMTOR5"/>
    <property type="match status" value="1"/>
</dbReference>
<protein>
    <recommendedName>
        <fullName evidence="6">Late endosomal/lysosomal adaptor and MAPK and MTOR activator 5</fullName>
    </recommendedName>
</protein>
<evidence type="ECO:0000256" key="6">
    <source>
        <dbReference type="ARBA" id="ARBA00032692"/>
    </source>
</evidence>
<keyword evidence="4" id="KW-0963">Cytoplasm</keyword>
<dbReference type="GO" id="GO:0071986">
    <property type="term" value="C:Ragulator complex"/>
    <property type="evidence" value="ECO:0007669"/>
    <property type="project" value="InterPro"/>
</dbReference>
<sequence length="124" mass="13368">MPSEEKKLKGLHLTTRRTRRNSTLLADTSLCQITHDGVIDGKENRSMERPGTLGVCVADSSGLSLSARGSLTKDVAPLASHILSLCSQLEPSNNDSPQVALLSDHCKVTLSIQDDHILALHQKS</sequence>
<organism evidence="7 8">
    <name type="scientific">Dictyocaulus viviparus</name>
    <name type="common">Bovine lungworm</name>
    <dbReference type="NCBI Taxonomy" id="29172"/>
    <lineage>
        <taxon>Eukaryota</taxon>
        <taxon>Metazoa</taxon>
        <taxon>Ecdysozoa</taxon>
        <taxon>Nematoda</taxon>
        <taxon>Chromadorea</taxon>
        <taxon>Rhabditida</taxon>
        <taxon>Rhabditina</taxon>
        <taxon>Rhabditomorpha</taxon>
        <taxon>Strongyloidea</taxon>
        <taxon>Metastrongylidae</taxon>
        <taxon>Dictyocaulus</taxon>
    </lineage>
</organism>
<name>A0A0D8XVF0_DICVI</name>
<dbReference type="Gene3D" id="3.30.450.30">
    <property type="entry name" value="Dynein light chain 2a, cytoplasmic"/>
    <property type="match status" value="1"/>
</dbReference>